<evidence type="ECO:0000259" key="13">
    <source>
        <dbReference type="PROSITE" id="PS50893"/>
    </source>
</evidence>
<feature type="transmembrane region" description="Helical" evidence="12">
    <location>
        <begin position="734"/>
        <end position="756"/>
    </location>
</feature>
<evidence type="ECO:0000256" key="12">
    <source>
        <dbReference type="SAM" id="Phobius"/>
    </source>
</evidence>
<dbReference type="InterPro" id="IPR017871">
    <property type="entry name" value="ABC_transporter-like_CS"/>
</dbReference>
<feature type="domain" description="ABC transmembrane type-1" evidence="14">
    <location>
        <begin position="48"/>
        <end position="339"/>
    </location>
</feature>
<dbReference type="CDD" id="cd18578">
    <property type="entry name" value="ABC_6TM_Pgp_ABCB1_D2_like"/>
    <property type="match status" value="1"/>
</dbReference>
<feature type="transmembrane region" description="Helical" evidence="12">
    <location>
        <begin position="837"/>
        <end position="855"/>
    </location>
</feature>
<dbReference type="SUPFAM" id="SSF90123">
    <property type="entry name" value="ABC transporter transmembrane region"/>
    <property type="match status" value="2"/>
</dbReference>
<feature type="transmembrane region" description="Helical" evidence="12">
    <location>
        <begin position="689"/>
        <end position="714"/>
    </location>
</feature>
<dbReference type="PROSITE" id="PS50893">
    <property type="entry name" value="ABC_TRANSPORTER_2"/>
    <property type="match status" value="2"/>
</dbReference>
<evidence type="ECO:0000256" key="11">
    <source>
        <dbReference type="ARBA" id="ARBA00023180"/>
    </source>
</evidence>
<dbReference type="Pfam" id="PF00005">
    <property type="entry name" value="ABC_tran"/>
    <property type="match status" value="2"/>
</dbReference>
<evidence type="ECO:0000313" key="16">
    <source>
        <dbReference type="Proteomes" id="UP000799437"/>
    </source>
</evidence>
<feature type="transmembrane region" description="Helical" evidence="12">
    <location>
        <begin position="915"/>
        <end position="940"/>
    </location>
</feature>
<evidence type="ECO:0000256" key="10">
    <source>
        <dbReference type="ARBA" id="ARBA00023136"/>
    </source>
</evidence>
<reference evidence="15" key="1">
    <citation type="journal article" date="2020" name="Stud. Mycol.">
        <title>101 Dothideomycetes genomes: a test case for predicting lifestyles and emergence of pathogens.</title>
        <authorList>
            <person name="Haridas S."/>
            <person name="Albert R."/>
            <person name="Binder M."/>
            <person name="Bloem J."/>
            <person name="Labutti K."/>
            <person name="Salamov A."/>
            <person name="Andreopoulos B."/>
            <person name="Baker S."/>
            <person name="Barry K."/>
            <person name="Bills G."/>
            <person name="Bluhm B."/>
            <person name="Cannon C."/>
            <person name="Castanera R."/>
            <person name="Culley D."/>
            <person name="Daum C."/>
            <person name="Ezra D."/>
            <person name="Gonzalez J."/>
            <person name="Henrissat B."/>
            <person name="Kuo A."/>
            <person name="Liang C."/>
            <person name="Lipzen A."/>
            <person name="Lutzoni F."/>
            <person name="Magnuson J."/>
            <person name="Mondo S."/>
            <person name="Nolan M."/>
            <person name="Ohm R."/>
            <person name="Pangilinan J."/>
            <person name="Park H.-J."/>
            <person name="Ramirez L."/>
            <person name="Alfaro M."/>
            <person name="Sun H."/>
            <person name="Tritt A."/>
            <person name="Yoshinaga Y."/>
            <person name="Zwiers L.-H."/>
            <person name="Turgeon B."/>
            <person name="Goodwin S."/>
            <person name="Spatafora J."/>
            <person name="Crous P."/>
            <person name="Grigoriev I."/>
        </authorList>
    </citation>
    <scope>NUCLEOTIDE SEQUENCE</scope>
    <source>
        <strain evidence="15">CBS 121739</strain>
    </source>
</reference>
<keyword evidence="16" id="KW-1185">Reference proteome</keyword>
<organism evidence="15 16">
    <name type="scientific">Pseudovirgaria hyperparasitica</name>
    <dbReference type="NCBI Taxonomy" id="470096"/>
    <lineage>
        <taxon>Eukaryota</taxon>
        <taxon>Fungi</taxon>
        <taxon>Dikarya</taxon>
        <taxon>Ascomycota</taxon>
        <taxon>Pezizomycotina</taxon>
        <taxon>Dothideomycetes</taxon>
        <taxon>Dothideomycetes incertae sedis</taxon>
        <taxon>Acrospermales</taxon>
        <taxon>Acrospermaceae</taxon>
        <taxon>Pseudovirgaria</taxon>
    </lineage>
</organism>
<dbReference type="InterPro" id="IPR011527">
    <property type="entry name" value="ABC1_TM_dom"/>
</dbReference>
<dbReference type="GO" id="GO:0012505">
    <property type="term" value="C:endomembrane system"/>
    <property type="evidence" value="ECO:0007669"/>
    <property type="project" value="UniProtKB-SubCell"/>
</dbReference>
<gene>
    <name evidence="15" type="ORF">EJ05DRAFT_509456</name>
</gene>
<name>A0A6A6WDV7_9PEZI</name>
<dbReference type="Gene3D" id="1.20.1560.10">
    <property type="entry name" value="ABC transporter type 1, transmembrane domain"/>
    <property type="match status" value="1"/>
</dbReference>
<dbReference type="InterPro" id="IPR027417">
    <property type="entry name" value="P-loop_NTPase"/>
</dbReference>
<accession>A0A6A6WDV7</accession>
<feature type="transmembrane region" description="Helical" evidence="12">
    <location>
        <begin position="44"/>
        <end position="64"/>
    </location>
</feature>
<feature type="transmembrane region" description="Helical" evidence="12">
    <location>
        <begin position="276"/>
        <end position="299"/>
    </location>
</feature>
<dbReference type="GO" id="GO:0016887">
    <property type="term" value="F:ATP hydrolysis activity"/>
    <property type="evidence" value="ECO:0007669"/>
    <property type="project" value="InterPro"/>
</dbReference>
<dbReference type="PANTHER" id="PTHR43394">
    <property type="entry name" value="ATP-DEPENDENT PERMEASE MDL1, MITOCHONDRIAL"/>
    <property type="match status" value="1"/>
</dbReference>
<evidence type="ECO:0000256" key="5">
    <source>
        <dbReference type="ARBA" id="ARBA00022692"/>
    </source>
</evidence>
<dbReference type="FunFam" id="1.20.1560.10:FF:000057">
    <property type="entry name" value="ABC multidrug transporter SitT"/>
    <property type="match status" value="1"/>
</dbReference>
<keyword evidence="6" id="KW-0677">Repeat</keyword>
<keyword evidence="9 12" id="KW-1133">Transmembrane helix</keyword>
<feature type="transmembrane region" description="Helical" evidence="12">
    <location>
        <begin position="808"/>
        <end position="831"/>
    </location>
</feature>
<protein>
    <submittedName>
        <fullName evidence="15">Multidrug resistance protein</fullName>
    </submittedName>
</protein>
<evidence type="ECO:0000313" key="15">
    <source>
        <dbReference type="EMBL" id="KAF2759747.1"/>
    </source>
</evidence>
<evidence type="ECO:0000256" key="1">
    <source>
        <dbReference type="ARBA" id="ARBA00004141"/>
    </source>
</evidence>
<dbReference type="InterPro" id="IPR039421">
    <property type="entry name" value="Type_1_exporter"/>
</dbReference>
<dbReference type="PROSITE" id="PS00211">
    <property type="entry name" value="ABC_TRANSPORTER_1"/>
    <property type="match status" value="2"/>
</dbReference>
<keyword evidence="8" id="KW-0067">ATP-binding</keyword>
<keyword evidence="11" id="KW-0325">Glycoprotein</keyword>
<evidence type="ECO:0000256" key="3">
    <source>
        <dbReference type="ARBA" id="ARBA00007577"/>
    </source>
</evidence>
<evidence type="ECO:0000256" key="4">
    <source>
        <dbReference type="ARBA" id="ARBA00022448"/>
    </source>
</evidence>
<feature type="domain" description="ABC transporter" evidence="13">
    <location>
        <begin position="1022"/>
        <end position="1259"/>
    </location>
</feature>
<dbReference type="Proteomes" id="UP000799437">
    <property type="component" value="Unassembled WGS sequence"/>
</dbReference>
<dbReference type="GeneID" id="54489152"/>
<comment type="similarity">
    <text evidence="3">Belongs to the ABC transporter superfamily. ABCB family. Multidrug resistance exporter (TC 3.A.1.201) subfamily.</text>
</comment>
<feature type="domain" description="ABC transporter" evidence="13">
    <location>
        <begin position="374"/>
        <end position="619"/>
    </location>
</feature>
<evidence type="ECO:0000256" key="9">
    <source>
        <dbReference type="ARBA" id="ARBA00022989"/>
    </source>
</evidence>
<feature type="transmembrane region" description="Helical" evidence="12">
    <location>
        <begin position="98"/>
        <end position="122"/>
    </location>
</feature>
<dbReference type="RefSeq" id="XP_033602198.1">
    <property type="nucleotide sequence ID" value="XM_033748098.1"/>
</dbReference>
<dbReference type="SMART" id="SM00382">
    <property type="entry name" value="AAA"/>
    <property type="match status" value="2"/>
</dbReference>
<dbReference type="PROSITE" id="PS50929">
    <property type="entry name" value="ABC_TM1F"/>
    <property type="match status" value="2"/>
</dbReference>
<dbReference type="EMBL" id="ML996569">
    <property type="protein sequence ID" value="KAF2759747.1"/>
    <property type="molecule type" value="Genomic_DNA"/>
</dbReference>
<sequence length="1265" mass="138527">MVSTEKSSSVARSSSDISEISSDDGAAGFKSYLRVFSYADGFSWFLNVLGTFAAIGSGSVLPLMDLIFGKTVTTFNDFGIGAISPAEFRSRSVDWTLYFIYLFIAKFVLTYVWSLCFNLAALRTTKALRIHFLQQTLRQDIAFFDEEGNGSISIQVTTNGNLINTGISEKVGLIIQGVATFVAAFVIAFVVDATLTGITLAVVPTIVISMVVGVIVETIQEGRILAFYSSAGQVAEEIVASMRTVHAFWAHPALGGRYNSLLDSARKEGMKKSLNIACYYCVEFFCIYAGYGLAFWQGIRRYARGETSQPGSIVTVIFAVILAATAITQVAPQLMHLSKAASAAGALFKVIDRKPSIDALSNSGKRPAKCDGTIDIKGLKFAYPSRPNVHVLQGMDLTLPAGKTTALVGASGSGKSTIIGLIERWYNPIEGSISLDGCRIEELDIEWLRTNIRLVQQEPVLFNVTIFENVCYGLVGTEWYKASEEKQMELVQSACKAAFAHDFIETLPEGYHTHVGERAGRLSGGQKQRIAIARSIISNPTVLLLDEATSALDPKAESVVQDALDNVSAQRTTLIIAHKLSTVRKADNIAVMSAGVIIEQGTHDQLLEIPDGAYARLVKAQDLGKKHDGGLITDDEEIRRGEENMQLLRTKTTEVQVESFSDDPSTPKRSMGYGLLKCIYLIIKQQRSLWLLFFLVLIDGTLGGLAYPALAILFARSITAFTLPPDEMVDQGDFYALMFFIVAIVILLAYFSMGWWTNQISQILTYNYRSQMFHDTIRQDMSFFDKPENTVGAIVSRLSSQPTHVQELLSMNVGIIIVAMVNVVSSSILAIAIAWRLGLVVVFGALPALCFFGYLRIRLEFALDDAITQRFADSAALAAESVSAIRTVASLALERTILDRYRDSLASIEQRSAKFLLWTMFWFSLSQAVNLLAMALGFWYGSRLISFGEYDLQQFYIAFLSVLFSGEAAAQFFSYSTSITKAVTSANYIFWLNAQVPNVREIGPNYGPTDSDTTDECRGASIQAQDIQFAYPERPNIPVLRGVSATARPSQSIAFVGPSGCGKTTMIALLERFYDPASGRFLFNKQDISTLCPRAYRTNIALVQQEPTLYGMSIADNIALGSHGTATEVEIEDACRKANIYDFAASLPDGLRTLCGKSGTQLSGGQRQRIAIARALIRKPKLLLLDEATSALDTESEKIVQDALEKGSEGCTKVAVAHRLSTVKGCDCIFVFAKGKVVERGTHEELIRRRGVYFEMCLGQGLDSA</sequence>
<evidence type="ECO:0000259" key="14">
    <source>
        <dbReference type="PROSITE" id="PS50929"/>
    </source>
</evidence>
<evidence type="ECO:0000256" key="6">
    <source>
        <dbReference type="ARBA" id="ARBA00022737"/>
    </source>
</evidence>
<dbReference type="CDD" id="cd18577">
    <property type="entry name" value="ABC_6TM_Pgp_ABCB1_D1_like"/>
    <property type="match status" value="1"/>
</dbReference>
<keyword evidence="4" id="KW-0813">Transport</keyword>
<dbReference type="Pfam" id="PF00664">
    <property type="entry name" value="ABC_membrane"/>
    <property type="match status" value="2"/>
</dbReference>
<feature type="transmembrane region" description="Helical" evidence="12">
    <location>
        <begin position="197"/>
        <end position="216"/>
    </location>
</feature>
<evidence type="ECO:0000256" key="7">
    <source>
        <dbReference type="ARBA" id="ARBA00022741"/>
    </source>
</evidence>
<dbReference type="GO" id="GO:0090374">
    <property type="term" value="P:oligopeptide export from mitochondrion"/>
    <property type="evidence" value="ECO:0007669"/>
    <property type="project" value="TreeGrafter"/>
</dbReference>
<dbReference type="InterPro" id="IPR036640">
    <property type="entry name" value="ABC1_TM_sf"/>
</dbReference>
<comment type="subcellular location">
    <subcellularLocation>
        <location evidence="2">Endomembrane system</location>
    </subcellularLocation>
    <subcellularLocation>
        <location evidence="1">Membrane</location>
        <topology evidence="1">Multi-pass membrane protein</topology>
    </subcellularLocation>
</comment>
<evidence type="ECO:0000256" key="2">
    <source>
        <dbReference type="ARBA" id="ARBA00004308"/>
    </source>
</evidence>
<keyword evidence="10 12" id="KW-0472">Membrane</keyword>
<dbReference type="Gene3D" id="3.40.50.300">
    <property type="entry name" value="P-loop containing nucleotide triphosphate hydrolases"/>
    <property type="match status" value="2"/>
</dbReference>
<dbReference type="InterPro" id="IPR003593">
    <property type="entry name" value="AAA+_ATPase"/>
</dbReference>
<proteinExistence type="inferred from homology"/>
<feature type="transmembrane region" description="Helical" evidence="12">
    <location>
        <begin position="171"/>
        <end position="191"/>
    </location>
</feature>
<dbReference type="InterPro" id="IPR003439">
    <property type="entry name" value="ABC_transporter-like_ATP-bd"/>
</dbReference>
<feature type="domain" description="ABC transmembrane type-1" evidence="14">
    <location>
        <begin position="702"/>
        <end position="981"/>
    </location>
</feature>
<dbReference type="AlphaFoldDB" id="A0A6A6WDV7"/>
<keyword evidence="5 12" id="KW-0812">Transmembrane</keyword>
<dbReference type="FunFam" id="3.40.50.300:FF:001530">
    <property type="entry name" value="ABC multidrug transporter (Eurofung)"/>
    <property type="match status" value="1"/>
</dbReference>
<dbReference type="FunFam" id="3.40.50.300:FF:000913">
    <property type="entry name" value="ABC multidrug transporter SitT"/>
    <property type="match status" value="1"/>
</dbReference>
<evidence type="ECO:0000256" key="8">
    <source>
        <dbReference type="ARBA" id="ARBA00022840"/>
    </source>
</evidence>
<dbReference type="CDD" id="cd03249">
    <property type="entry name" value="ABC_MTABC3_MDL1_MDL2"/>
    <property type="match status" value="2"/>
</dbReference>
<dbReference type="OrthoDB" id="6500128at2759"/>
<keyword evidence="7" id="KW-0547">Nucleotide-binding</keyword>
<feature type="transmembrane region" description="Helical" evidence="12">
    <location>
        <begin position="311"/>
        <end position="331"/>
    </location>
</feature>
<dbReference type="PANTHER" id="PTHR43394:SF1">
    <property type="entry name" value="ATP-BINDING CASSETTE SUB-FAMILY B MEMBER 10, MITOCHONDRIAL"/>
    <property type="match status" value="1"/>
</dbReference>
<dbReference type="GO" id="GO:0005524">
    <property type="term" value="F:ATP binding"/>
    <property type="evidence" value="ECO:0007669"/>
    <property type="project" value="UniProtKB-KW"/>
</dbReference>
<dbReference type="SUPFAM" id="SSF52540">
    <property type="entry name" value="P-loop containing nucleoside triphosphate hydrolases"/>
    <property type="match status" value="2"/>
</dbReference>
<dbReference type="GO" id="GO:0005743">
    <property type="term" value="C:mitochondrial inner membrane"/>
    <property type="evidence" value="ECO:0007669"/>
    <property type="project" value="TreeGrafter"/>
</dbReference>
<dbReference type="GO" id="GO:0015421">
    <property type="term" value="F:ABC-type oligopeptide transporter activity"/>
    <property type="evidence" value="ECO:0007669"/>
    <property type="project" value="TreeGrafter"/>
</dbReference>